<dbReference type="PROSITE" id="PS50928">
    <property type="entry name" value="ABC_TM1"/>
    <property type="match status" value="1"/>
</dbReference>
<evidence type="ECO:0000256" key="7">
    <source>
        <dbReference type="ARBA" id="ARBA00022927"/>
    </source>
</evidence>
<feature type="transmembrane region" description="Helical" evidence="12">
    <location>
        <begin position="240"/>
        <end position="263"/>
    </location>
</feature>
<dbReference type="CDD" id="cd06261">
    <property type="entry name" value="TM_PBP2"/>
    <property type="match status" value="1"/>
</dbReference>
<dbReference type="EMBL" id="JAVRIC010000005">
    <property type="protein sequence ID" value="MDT0496705.1"/>
    <property type="molecule type" value="Genomic_DNA"/>
</dbReference>
<evidence type="ECO:0000259" key="13">
    <source>
        <dbReference type="PROSITE" id="PS50928"/>
    </source>
</evidence>
<organism evidence="14 15">
    <name type="scientific">Banduia mediterranea</name>
    <dbReference type="NCBI Taxonomy" id="3075609"/>
    <lineage>
        <taxon>Bacteria</taxon>
        <taxon>Pseudomonadati</taxon>
        <taxon>Pseudomonadota</taxon>
        <taxon>Gammaproteobacteria</taxon>
        <taxon>Nevskiales</taxon>
        <taxon>Algiphilaceae</taxon>
        <taxon>Banduia</taxon>
    </lineage>
</organism>
<sequence length="275" mass="29886">MAWRRLREHRAALVSLVLLVLIALSCMIGPWLLEWSYDELDFEHVNAAPAPEAGHWFGTDSVGRDLLARTLHGGRISLLVGIVATLVSLSVGVVYGAVAGYAGGRVDNLMMRAVDILYALPFMFLVILLMVLFGRHLVLIFIAIGAINWLDMARIVRGQTLSLKHKEFVDAARVGGVGPYGILRRHIVPNLMGVVVVYVTLTIPQVILVESFLGFLGLGVQEPSTSWGALVNDGAADMETAPWALAFPAGFLAVTLLCFNFLGDGLRDALDPKDR</sequence>
<evidence type="ECO:0000256" key="12">
    <source>
        <dbReference type="RuleBase" id="RU363032"/>
    </source>
</evidence>
<dbReference type="InterPro" id="IPR050366">
    <property type="entry name" value="BP-dependent_transpt_permease"/>
</dbReference>
<keyword evidence="5 12" id="KW-0812">Transmembrane</keyword>
<keyword evidence="6" id="KW-0571">Peptide transport</keyword>
<comment type="subcellular location">
    <subcellularLocation>
        <location evidence="1">Cell inner membrane</location>
        <topology evidence="1">Multi-pass membrane protein</topology>
    </subcellularLocation>
    <subcellularLocation>
        <location evidence="12">Cell membrane</location>
        <topology evidence="12">Multi-pass membrane protein</topology>
    </subcellularLocation>
</comment>
<evidence type="ECO:0000256" key="11">
    <source>
        <dbReference type="ARBA" id="ARBA00072251"/>
    </source>
</evidence>
<keyword evidence="9 12" id="KW-0472">Membrane</keyword>
<dbReference type="PANTHER" id="PTHR43386">
    <property type="entry name" value="OLIGOPEPTIDE TRANSPORT SYSTEM PERMEASE PROTEIN APPC"/>
    <property type="match status" value="1"/>
</dbReference>
<dbReference type="InterPro" id="IPR000515">
    <property type="entry name" value="MetI-like"/>
</dbReference>
<comment type="caution">
    <text evidence="14">The sequence shown here is derived from an EMBL/GenBank/DDBJ whole genome shotgun (WGS) entry which is preliminary data.</text>
</comment>
<comment type="similarity">
    <text evidence="10">Belongs to the binding-protein-dependent transport system permease family. OppBC subfamily.</text>
</comment>
<dbReference type="Pfam" id="PF12911">
    <property type="entry name" value="OppC_N"/>
    <property type="match status" value="1"/>
</dbReference>
<accession>A0ABU2WGN8</accession>
<evidence type="ECO:0000313" key="15">
    <source>
        <dbReference type="Proteomes" id="UP001254608"/>
    </source>
</evidence>
<keyword evidence="4" id="KW-0997">Cell inner membrane</keyword>
<keyword evidence="8 12" id="KW-1133">Transmembrane helix</keyword>
<dbReference type="InterPro" id="IPR035906">
    <property type="entry name" value="MetI-like_sf"/>
</dbReference>
<keyword evidence="15" id="KW-1185">Reference proteome</keyword>
<dbReference type="PROSITE" id="PS51257">
    <property type="entry name" value="PROKAR_LIPOPROTEIN"/>
    <property type="match status" value="1"/>
</dbReference>
<evidence type="ECO:0000256" key="10">
    <source>
        <dbReference type="ARBA" id="ARBA00024202"/>
    </source>
</evidence>
<proteinExistence type="inferred from homology"/>
<dbReference type="Pfam" id="PF00528">
    <property type="entry name" value="BPD_transp_1"/>
    <property type="match status" value="1"/>
</dbReference>
<evidence type="ECO:0000256" key="8">
    <source>
        <dbReference type="ARBA" id="ARBA00022989"/>
    </source>
</evidence>
<evidence type="ECO:0000313" key="14">
    <source>
        <dbReference type="EMBL" id="MDT0496705.1"/>
    </source>
</evidence>
<evidence type="ECO:0000256" key="2">
    <source>
        <dbReference type="ARBA" id="ARBA00022448"/>
    </source>
</evidence>
<protein>
    <recommendedName>
        <fullName evidence="11">Oligopeptide transport system permease protein OppC</fullName>
    </recommendedName>
</protein>
<evidence type="ECO:0000256" key="4">
    <source>
        <dbReference type="ARBA" id="ARBA00022519"/>
    </source>
</evidence>
<feature type="transmembrane region" description="Helical" evidence="12">
    <location>
        <begin position="113"/>
        <end position="132"/>
    </location>
</feature>
<reference evidence="14 15" key="1">
    <citation type="submission" date="2023-09" db="EMBL/GenBank/DDBJ databases">
        <authorList>
            <person name="Rey-Velasco X."/>
        </authorList>
    </citation>
    <scope>NUCLEOTIDE SEQUENCE [LARGE SCALE GENOMIC DNA]</scope>
    <source>
        <strain evidence="14 15">W345</strain>
    </source>
</reference>
<feature type="transmembrane region" description="Helical" evidence="12">
    <location>
        <begin position="76"/>
        <end position="101"/>
    </location>
</feature>
<evidence type="ECO:0000256" key="5">
    <source>
        <dbReference type="ARBA" id="ARBA00022692"/>
    </source>
</evidence>
<keyword evidence="7" id="KW-0653">Protein transport</keyword>
<feature type="transmembrane region" description="Helical" evidence="12">
    <location>
        <begin position="138"/>
        <end position="156"/>
    </location>
</feature>
<feature type="domain" description="ABC transmembrane type-1" evidence="13">
    <location>
        <begin position="74"/>
        <end position="263"/>
    </location>
</feature>
<feature type="transmembrane region" description="Helical" evidence="12">
    <location>
        <begin position="191"/>
        <end position="220"/>
    </location>
</feature>
<dbReference type="PANTHER" id="PTHR43386:SF2">
    <property type="entry name" value="OLIGOPEPTIDE TRANSPORT SYSTEM PERMEASE PROTEIN OPPC"/>
    <property type="match status" value="1"/>
</dbReference>
<keyword evidence="3" id="KW-1003">Cell membrane</keyword>
<evidence type="ECO:0000256" key="9">
    <source>
        <dbReference type="ARBA" id="ARBA00023136"/>
    </source>
</evidence>
<dbReference type="Proteomes" id="UP001254608">
    <property type="component" value="Unassembled WGS sequence"/>
</dbReference>
<evidence type="ECO:0000256" key="6">
    <source>
        <dbReference type="ARBA" id="ARBA00022856"/>
    </source>
</evidence>
<dbReference type="SUPFAM" id="SSF161098">
    <property type="entry name" value="MetI-like"/>
    <property type="match status" value="1"/>
</dbReference>
<name>A0ABU2WGN8_9GAMM</name>
<dbReference type="InterPro" id="IPR025966">
    <property type="entry name" value="OppC_N"/>
</dbReference>
<evidence type="ECO:0000256" key="1">
    <source>
        <dbReference type="ARBA" id="ARBA00004429"/>
    </source>
</evidence>
<evidence type="ECO:0000256" key="3">
    <source>
        <dbReference type="ARBA" id="ARBA00022475"/>
    </source>
</evidence>
<gene>
    <name evidence="14" type="ORF">RM530_04925</name>
</gene>
<keyword evidence="2 12" id="KW-0813">Transport</keyword>
<feature type="transmembrane region" description="Helical" evidence="12">
    <location>
        <begin position="12"/>
        <end position="33"/>
    </location>
</feature>
<dbReference type="Gene3D" id="1.10.3720.10">
    <property type="entry name" value="MetI-like"/>
    <property type="match status" value="1"/>
</dbReference>